<dbReference type="Gene3D" id="1.20.120.1870">
    <property type="entry name" value="Fic/DOC protein, Fido domain"/>
    <property type="match status" value="1"/>
</dbReference>
<dbReference type="NCBIfam" id="TIGR01550">
    <property type="entry name" value="DOC_P1"/>
    <property type="match status" value="1"/>
</dbReference>
<dbReference type="SUPFAM" id="SSF140931">
    <property type="entry name" value="Fic-like"/>
    <property type="match status" value="1"/>
</dbReference>
<reference evidence="2 3" key="1">
    <citation type="submission" date="2022-12" db="EMBL/GenBank/DDBJ databases">
        <title>Dasania phycosphaerae sp. nov., isolated from particulate material of the south coast of Korea.</title>
        <authorList>
            <person name="Jiang Y."/>
        </authorList>
    </citation>
    <scope>NUCLEOTIDE SEQUENCE [LARGE SCALE GENOMIC DNA]</scope>
    <source>
        <strain evidence="2 3">GY-19</strain>
    </source>
</reference>
<dbReference type="InterPro" id="IPR036597">
    <property type="entry name" value="Fido-like_dom_sf"/>
</dbReference>
<dbReference type="EMBL" id="JAPTGG010000008">
    <property type="protein sequence ID" value="MCZ0865624.1"/>
    <property type="molecule type" value="Genomic_DNA"/>
</dbReference>
<sequence>MPRKYIYFDAVYAEKEHDWIIEHSGGRSGTQNLGLIAGSLGHIQNDDYYPSMESKLTHLVYSINKNHAFVDGNKRSSIALGSYFLELNGYEYCVQYFVQEMENIVVWLAEGIIDKELLCELVSSILYEDDFSEELKLKLLNAALQSKAHQVM</sequence>
<comment type="caution">
    <text evidence="2">The sequence shown here is derived from an EMBL/GenBank/DDBJ whole genome shotgun (WGS) entry which is preliminary data.</text>
</comment>
<keyword evidence="3" id="KW-1185">Reference proteome</keyword>
<organism evidence="2 3">
    <name type="scientific">Dasania phycosphaerae</name>
    <dbReference type="NCBI Taxonomy" id="2950436"/>
    <lineage>
        <taxon>Bacteria</taxon>
        <taxon>Pseudomonadati</taxon>
        <taxon>Pseudomonadota</taxon>
        <taxon>Gammaproteobacteria</taxon>
        <taxon>Cellvibrionales</taxon>
        <taxon>Spongiibacteraceae</taxon>
        <taxon>Dasania</taxon>
    </lineage>
</organism>
<dbReference type="InterPro" id="IPR053737">
    <property type="entry name" value="Type_II_TA_Toxin"/>
</dbReference>
<evidence type="ECO:0000313" key="3">
    <source>
        <dbReference type="Proteomes" id="UP001069090"/>
    </source>
</evidence>
<dbReference type="PANTHER" id="PTHR39426">
    <property type="entry name" value="HOMOLOGY TO DEATH-ON-CURING PROTEIN OF PHAGE P1"/>
    <property type="match status" value="1"/>
</dbReference>
<gene>
    <name evidence="2" type="ORF">O0V09_10450</name>
</gene>
<dbReference type="GO" id="GO:0016301">
    <property type="term" value="F:kinase activity"/>
    <property type="evidence" value="ECO:0007669"/>
    <property type="project" value="InterPro"/>
</dbReference>
<dbReference type="AlphaFoldDB" id="A0A9J6RN61"/>
<dbReference type="InterPro" id="IPR003812">
    <property type="entry name" value="Fido"/>
</dbReference>
<accession>A0A9J6RN61</accession>
<proteinExistence type="predicted"/>
<protein>
    <submittedName>
        <fullName evidence="2">Type II toxin-antitoxin system death-on-curing family toxin</fullName>
    </submittedName>
</protein>
<dbReference type="RefSeq" id="WP_258331771.1">
    <property type="nucleotide sequence ID" value="NZ_JAPTGG010000008.1"/>
</dbReference>
<dbReference type="InterPro" id="IPR006440">
    <property type="entry name" value="Doc"/>
</dbReference>
<feature type="domain" description="Fido" evidence="1">
    <location>
        <begin position="8"/>
        <end position="127"/>
    </location>
</feature>
<evidence type="ECO:0000259" key="1">
    <source>
        <dbReference type="PROSITE" id="PS51459"/>
    </source>
</evidence>
<dbReference type="PANTHER" id="PTHR39426:SF1">
    <property type="entry name" value="HOMOLOGY TO DEATH-ON-CURING PROTEIN OF PHAGE P1"/>
    <property type="match status" value="1"/>
</dbReference>
<dbReference type="PROSITE" id="PS51459">
    <property type="entry name" value="FIDO"/>
    <property type="match status" value="1"/>
</dbReference>
<dbReference type="Pfam" id="PF02661">
    <property type="entry name" value="Fic"/>
    <property type="match status" value="1"/>
</dbReference>
<dbReference type="Proteomes" id="UP001069090">
    <property type="component" value="Unassembled WGS sequence"/>
</dbReference>
<name>A0A9J6RN61_9GAMM</name>
<evidence type="ECO:0000313" key="2">
    <source>
        <dbReference type="EMBL" id="MCZ0865624.1"/>
    </source>
</evidence>